<reference evidence="9 10" key="2">
    <citation type="submission" date="2019-07" db="EMBL/GenBank/DDBJ databases">
        <authorList>
            <person name="Huang Y."/>
        </authorList>
    </citation>
    <scope>NUCLEOTIDE SEQUENCE [LARGE SCALE GENOMIC DNA]</scope>
    <source>
        <strain evidence="9 10">HY188</strain>
    </source>
</reference>
<comment type="cofactor">
    <cofactor evidence="1">
        <name>FMN</name>
        <dbReference type="ChEBI" id="CHEBI:58210"/>
    </cofactor>
</comment>
<dbReference type="CDD" id="cd02809">
    <property type="entry name" value="alpha_hydroxyacid_oxid_FMN"/>
    <property type="match status" value="1"/>
</dbReference>
<dbReference type="PANTHER" id="PTHR10578">
    <property type="entry name" value="S -2-HYDROXY-ACID OXIDASE-RELATED"/>
    <property type="match status" value="1"/>
</dbReference>
<evidence type="ECO:0000256" key="5">
    <source>
        <dbReference type="ARBA" id="ARBA00024042"/>
    </source>
</evidence>
<proteinExistence type="inferred from homology"/>
<keyword evidence="3 7" id="KW-0288">FMN</keyword>
<name>A0A516X1H7_9ACTN</name>
<keyword evidence="10" id="KW-1185">Reference proteome</keyword>
<dbReference type="KEGG" id="toy:FO059_05815"/>
<dbReference type="OrthoDB" id="9770452at2"/>
<dbReference type="PANTHER" id="PTHR10578:SF107">
    <property type="entry name" value="2-HYDROXYACID OXIDASE 1"/>
    <property type="match status" value="1"/>
</dbReference>
<dbReference type="AlphaFoldDB" id="A0A516X1H7"/>
<dbReference type="InterPro" id="IPR023989">
    <property type="entry name" value="MftD"/>
</dbReference>
<feature type="binding site" evidence="7">
    <location>
        <position position="108"/>
    </location>
    <ligand>
        <name>FMN</name>
        <dbReference type="ChEBI" id="CHEBI:58210"/>
    </ligand>
</feature>
<evidence type="ECO:0000256" key="4">
    <source>
        <dbReference type="ARBA" id="ARBA00023002"/>
    </source>
</evidence>
<evidence type="ECO:0000259" key="8">
    <source>
        <dbReference type="PROSITE" id="PS51349"/>
    </source>
</evidence>
<feature type="binding site" evidence="7">
    <location>
        <begin position="309"/>
        <end position="313"/>
    </location>
    <ligand>
        <name>FMN</name>
        <dbReference type="ChEBI" id="CHEBI:58210"/>
    </ligand>
</feature>
<dbReference type="EMBL" id="CP041765">
    <property type="protein sequence ID" value="QDQ96936.1"/>
    <property type="molecule type" value="Genomic_DNA"/>
</dbReference>
<feature type="binding site" evidence="7">
    <location>
        <begin position="80"/>
        <end position="82"/>
    </location>
    <ligand>
        <name>FMN</name>
        <dbReference type="ChEBI" id="CHEBI:58210"/>
    </ligand>
</feature>
<feature type="binding site" evidence="7">
    <location>
        <position position="254"/>
    </location>
    <ligand>
        <name>FMN</name>
        <dbReference type="ChEBI" id="CHEBI:58210"/>
    </ligand>
</feature>
<dbReference type="Pfam" id="PF01070">
    <property type="entry name" value="FMN_dh"/>
    <property type="match status" value="1"/>
</dbReference>
<dbReference type="Gene3D" id="3.20.20.70">
    <property type="entry name" value="Aldolase class I"/>
    <property type="match status" value="1"/>
</dbReference>
<feature type="binding site" evidence="7">
    <location>
        <begin position="332"/>
        <end position="333"/>
    </location>
    <ligand>
        <name>FMN</name>
        <dbReference type="ChEBI" id="CHEBI:58210"/>
    </ligand>
</feature>
<feature type="active site" description="Proton acceptor" evidence="6">
    <location>
        <position position="278"/>
    </location>
</feature>
<keyword evidence="4" id="KW-0560">Oxidoreductase</keyword>
<evidence type="ECO:0000256" key="1">
    <source>
        <dbReference type="ARBA" id="ARBA00001917"/>
    </source>
</evidence>
<gene>
    <name evidence="9" type="primary">mftD</name>
    <name evidence="9" type="ORF">FO059_05815</name>
</gene>
<accession>A0A516X1H7</accession>
<dbReference type="InterPro" id="IPR013785">
    <property type="entry name" value="Aldolase_TIM"/>
</dbReference>
<evidence type="ECO:0000313" key="10">
    <source>
        <dbReference type="Proteomes" id="UP000317344"/>
    </source>
</evidence>
<reference evidence="9 10" key="1">
    <citation type="submission" date="2019-07" db="EMBL/GenBank/DDBJ databases">
        <title>Tomitella cavernea sp. nov., an actinomycete isolated from soil.</title>
        <authorList>
            <person name="Cheng J."/>
        </authorList>
    </citation>
    <scope>NUCLEOTIDE SEQUENCE [LARGE SCALE GENOMIC DNA]</scope>
    <source>
        <strain evidence="9 10">HY188</strain>
    </source>
</reference>
<evidence type="ECO:0000256" key="2">
    <source>
        <dbReference type="ARBA" id="ARBA00022630"/>
    </source>
</evidence>
<dbReference type="PIRSF" id="PIRSF000138">
    <property type="entry name" value="Al-hdrx_acd_dh"/>
    <property type="match status" value="1"/>
</dbReference>
<keyword evidence="2 7" id="KW-0285">Flavoprotein</keyword>
<dbReference type="Proteomes" id="UP000317344">
    <property type="component" value="Chromosome"/>
</dbReference>
<dbReference type="RefSeq" id="WP_143907115.1">
    <property type="nucleotide sequence ID" value="NZ_CP041765.1"/>
</dbReference>
<comment type="similarity">
    <text evidence="5">Belongs to the FMN-dependent alpha-hydroxy acid dehydrogenase family.</text>
</comment>
<organism evidence="9 10">
    <name type="scientific">Tomitella fengzijianii</name>
    <dbReference type="NCBI Taxonomy" id="2597660"/>
    <lineage>
        <taxon>Bacteria</taxon>
        <taxon>Bacillati</taxon>
        <taxon>Actinomycetota</taxon>
        <taxon>Actinomycetes</taxon>
        <taxon>Mycobacteriales</taxon>
        <taxon>Tomitella</taxon>
    </lineage>
</organism>
<feature type="domain" description="FMN hydroxy acid dehydrogenase" evidence="8">
    <location>
        <begin position="1"/>
        <end position="383"/>
    </location>
</feature>
<evidence type="ECO:0000313" key="9">
    <source>
        <dbReference type="EMBL" id="QDQ96936.1"/>
    </source>
</evidence>
<dbReference type="PROSITE" id="PS51349">
    <property type="entry name" value="FMN_HYDROXY_ACID_DH_2"/>
    <property type="match status" value="1"/>
</dbReference>
<feature type="binding site" evidence="7">
    <location>
        <position position="165"/>
    </location>
    <ligand>
        <name>glyoxylate</name>
        <dbReference type="ChEBI" id="CHEBI:36655"/>
    </ligand>
</feature>
<dbReference type="InterPro" id="IPR000262">
    <property type="entry name" value="FMN-dep_DH"/>
</dbReference>
<evidence type="ECO:0000256" key="3">
    <source>
        <dbReference type="ARBA" id="ARBA00022643"/>
    </source>
</evidence>
<sequence>MVNPWFETVAEAQRRAKKHLPRPVYMALVAGSEKGLTTSDNMNAFSELGFAPHVAGLKDERELATEVMGQPLSMPVMISPTGVQAVHPDGEVAVARAAANRGVAMGLSSFASKSIEEVADANPQTFFQMYWVGDRDTLVERMERARAAGAKGLIMTLDWSFSMGRDWGSPEIPEKMDFTAMRKNALQGALHPKWLLQYAKSGSIPDLTTPNLKKPGQPAPTFFGAYGEWMGTPLPTWEDVAWLREQWGENFMLKGVMRVDDAKRAVDAGVTAISVSNHGGNNLDGTPGPIRALGPIADAVGDQVEVVMDGGVRRGGDVVKALALGAKAVMIGRAYLWGLAANGQAGVENVLDIMRSGIDSAVLGLGHKSVHDLSREDLIIAEDFVRKLGV</sequence>
<dbReference type="InterPro" id="IPR037396">
    <property type="entry name" value="FMN_HAD"/>
</dbReference>
<feature type="binding site" evidence="7">
    <location>
        <position position="278"/>
    </location>
    <ligand>
        <name>glyoxylate</name>
        <dbReference type="ChEBI" id="CHEBI:36655"/>
    </ligand>
</feature>
<evidence type="ECO:0000256" key="7">
    <source>
        <dbReference type="PIRSR" id="PIRSR000138-2"/>
    </source>
</evidence>
<feature type="binding site" evidence="7">
    <location>
        <position position="128"/>
    </location>
    <ligand>
        <name>FMN</name>
        <dbReference type="ChEBI" id="CHEBI:58210"/>
    </ligand>
</feature>
<dbReference type="InterPro" id="IPR012133">
    <property type="entry name" value="Alpha-hydoxy_acid_DH_FMN"/>
</dbReference>
<dbReference type="GO" id="GO:0010181">
    <property type="term" value="F:FMN binding"/>
    <property type="evidence" value="ECO:0007669"/>
    <property type="project" value="InterPro"/>
</dbReference>
<feature type="binding site" evidence="7">
    <location>
        <position position="276"/>
    </location>
    <ligand>
        <name>FMN</name>
        <dbReference type="ChEBI" id="CHEBI:58210"/>
    </ligand>
</feature>
<dbReference type="SUPFAM" id="SSF51395">
    <property type="entry name" value="FMN-linked oxidoreductases"/>
    <property type="match status" value="1"/>
</dbReference>
<evidence type="ECO:0000256" key="6">
    <source>
        <dbReference type="PIRSR" id="PIRSR000138-1"/>
    </source>
</evidence>
<feature type="binding site" evidence="7">
    <location>
        <position position="156"/>
    </location>
    <ligand>
        <name>FMN</name>
        <dbReference type="ChEBI" id="CHEBI:58210"/>
    </ligand>
</feature>
<protein>
    <submittedName>
        <fullName evidence="9">Mycofactocin system-associated heme/flavin dehydrogenase</fullName>
    </submittedName>
</protein>
<dbReference type="NCBIfam" id="TIGR03966">
    <property type="entry name" value="actino_HemFlav"/>
    <property type="match status" value="1"/>
</dbReference>
<feature type="binding site" evidence="7">
    <location>
        <position position="130"/>
    </location>
    <ligand>
        <name>FMN</name>
        <dbReference type="ChEBI" id="CHEBI:58210"/>
    </ligand>
</feature>
<dbReference type="GO" id="GO:0016491">
    <property type="term" value="F:oxidoreductase activity"/>
    <property type="evidence" value="ECO:0007669"/>
    <property type="project" value="UniProtKB-KW"/>
</dbReference>